<dbReference type="SUPFAM" id="SSF53335">
    <property type="entry name" value="S-adenosyl-L-methionine-dependent methyltransferases"/>
    <property type="match status" value="1"/>
</dbReference>
<proteinExistence type="predicted"/>
<reference evidence="1 2" key="1">
    <citation type="submission" date="2018-07" db="EMBL/GenBank/DDBJ databases">
        <title>Genomic Encyclopedia of Type Strains, Phase III (KMG-III): the genomes of soil and plant-associated and newly described type strains.</title>
        <authorList>
            <person name="Whitman W."/>
        </authorList>
    </citation>
    <scope>NUCLEOTIDE SEQUENCE [LARGE SCALE GENOMIC DNA]</scope>
    <source>
        <strain evidence="1 2">CECT 8236</strain>
    </source>
</reference>
<evidence type="ECO:0000313" key="1">
    <source>
        <dbReference type="EMBL" id="RED60320.1"/>
    </source>
</evidence>
<dbReference type="Gene3D" id="3.40.50.150">
    <property type="entry name" value="Vaccinia Virus protein VP39"/>
    <property type="match status" value="1"/>
</dbReference>
<dbReference type="AlphaFoldDB" id="A0A3D9IF42"/>
<protein>
    <submittedName>
        <fullName evidence="1">Putative SAM-dependent methyltransferase</fullName>
    </submittedName>
</protein>
<dbReference type="PANTHER" id="PTHR36112:SF1">
    <property type="entry name" value="RIBOSOMAL RNA SMALL SUBUNIT METHYLTRANSFERASE J"/>
    <property type="match status" value="1"/>
</dbReference>
<keyword evidence="2" id="KW-1185">Reference proteome</keyword>
<comment type="caution">
    <text evidence="1">The sequence shown here is derived from an EMBL/GenBank/DDBJ whole genome shotgun (WGS) entry which is preliminary data.</text>
</comment>
<gene>
    <name evidence="1" type="ORF">DFP95_106109</name>
</gene>
<keyword evidence="1" id="KW-0489">Methyltransferase</keyword>
<organism evidence="1 2">
    <name type="scientific">Cohnella lupini</name>
    <dbReference type="NCBI Taxonomy" id="1294267"/>
    <lineage>
        <taxon>Bacteria</taxon>
        <taxon>Bacillati</taxon>
        <taxon>Bacillota</taxon>
        <taxon>Bacilli</taxon>
        <taxon>Bacillales</taxon>
        <taxon>Paenibacillaceae</taxon>
        <taxon>Cohnella</taxon>
    </lineage>
</organism>
<dbReference type="InterPro" id="IPR029063">
    <property type="entry name" value="SAM-dependent_MTases_sf"/>
</dbReference>
<dbReference type="GO" id="GO:0008990">
    <property type="term" value="F:rRNA (guanine-N2-)-methyltransferase activity"/>
    <property type="evidence" value="ECO:0007669"/>
    <property type="project" value="InterPro"/>
</dbReference>
<dbReference type="InterPro" id="IPR007536">
    <property type="entry name" value="16SrRNA_methylTrfase_J"/>
</dbReference>
<dbReference type="EMBL" id="QRDY01000006">
    <property type="protein sequence ID" value="RED60320.1"/>
    <property type="molecule type" value="Genomic_DNA"/>
</dbReference>
<keyword evidence="1" id="KW-0808">Transferase</keyword>
<dbReference type="Proteomes" id="UP000256869">
    <property type="component" value="Unassembled WGS sequence"/>
</dbReference>
<accession>A0A3D9IF42</accession>
<name>A0A3D9IF42_9BACL</name>
<dbReference type="Pfam" id="PF04445">
    <property type="entry name" value="SAM_MT"/>
    <property type="match status" value="1"/>
</dbReference>
<evidence type="ECO:0000313" key="2">
    <source>
        <dbReference type="Proteomes" id="UP000256869"/>
    </source>
</evidence>
<dbReference type="PANTHER" id="PTHR36112">
    <property type="entry name" value="RIBOSOMAL RNA SMALL SUBUNIT METHYLTRANSFERASE J"/>
    <property type="match status" value="1"/>
</dbReference>
<dbReference type="OrthoDB" id="1653798at2"/>
<sequence>MIVTTSESPSKEVVDRARSLADELQAPYAERRNRTVKFMHEKWDTEEVAIVGPRDIRLMLEGLKPFYFHPSMALVRLKRLMAGGTDALVTVSGVSEGDTVLDCTAGLCSDSLVFSYKVGERGSVIALEASKVLHAIVREGLQSYETGIPEIDKAMRSIKAVYGNNEQSMTRMEDNSVDIVYFDPMFERPVTTSDSIIPLRSQAHREPLSEESVREAIRIARKKVVLKDHRDSGRFDRLGFRLARSSSSAVAYGVIEIE</sequence>